<proteinExistence type="predicted"/>
<evidence type="ECO:0000313" key="4">
    <source>
        <dbReference type="Proteomes" id="UP000242770"/>
    </source>
</evidence>
<accession>A0A0F7S5L5</accession>
<evidence type="ECO:0000256" key="1">
    <source>
        <dbReference type="SAM" id="SignalP"/>
    </source>
</evidence>
<keyword evidence="4" id="KW-1185">Reference proteome</keyword>
<reference evidence="4" key="1">
    <citation type="submission" date="2014-06" db="EMBL/GenBank/DDBJ databases">
        <authorList>
            <person name="Berkman P.J."/>
        </authorList>
    </citation>
    <scope>NUCLEOTIDE SEQUENCE [LARGE SCALE GENOMIC DNA]</scope>
</reference>
<dbReference type="AlphaFoldDB" id="A0A0F7S5L5"/>
<reference evidence="3" key="2">
    <citation type="submission" date="2014-06" db="EMBL/GenBank/DDBJ databases">
        <authorList>
            <person name="Berkman J.Paul."/>
        </authorList>
    </citation>
    <scope>NUCLEOTIDE SEQUENCE [LARGE SCALE GENOMIC DNA]</scope>
</reference>
<feature type="chain" id="PRO_5015039099" evidence="1">
    <location>
        <begin position="30"/>
        <end position="239"/>
    </location>
</feature>
<organism evidence="3 4">
    <name type="scientific">Sporisorium scitamineum</name>
    <dbReference type="NCBI Taxonomy" id="49012"/>
    <lineage>
        <taxon>Eukaryota</taxon>
        <taxon>Fungi</taxon>
        <taxon>Dikarya</taxon>
        <taxon>Basidiomycota</taxon>
        <taxon>Ustilaginomycotina</taxon>
        <taxon>Ustilaginomycetes</taxon>
        <taxon>Ustilaginales</taxon>
        <taxon>Ustilaginaceae</taxon>
        <taxon>Sporisorium</taxon>
    </lineage>
</organism>
<protein>
    <submittedName>
        <fullName evidence="3">Uncharacterized protein</fullName>
    </submittedName>
</protein>
<dbReference type="OrthoDB" id="2556677at2759"/>
<feature type="signal peptide" evidence="1">
    <location>
        <begin position="1"/>
        <end position="29"/>
    </location>
</feature>
<gene>
    <name evidence="3" type="primary">SSCI35920.1</name>
    <name evidence="2" type="ORF">SPSC_01554</name>
</gene>
<evidence type="ECO:0000313" key="3">
    <source>
        <dbReference type="EMBL" id="CDW97626.1"/>
    </source>
</evidence>
<reference evidence="2" key="3">
    <citation type="submission" date="2014-06" db="EMBL/GenBank/DDBJ databases">
        <authorList>
            <person name="Ju J."/>
            <person name="Zhang J."/>
        </authorList>
    </citation>
    <scope>NUCLEOTIDE SEQUENCE</scope>
    <source>
        <strain evidence="2">SscI8</strain>
    </source>
</reference>
<keyword evidence="1" id="KW-0732">Signal</keyword>
<dbReference type="EMBL" id="LK056662">
    <property type="protein sequence ID" value="CDU22924.1"/>
    <property type="molecule type" value="Genomic_DNA"/>
</dbReference>
<dbReference type="Proteomes" id="UP000242770">
    <property type="component" value="Unassembled WGS sequence"/>
</dbReference>
<dbReference type="EMBL" id="CCFA01002022">
    <property type="protein sequence ID" value="CDW97626.1"/>
    <property type="molecule type" value="Genomic_DNA"/>
</dbReference>
<evidence type="ECO:0000313" key="2">
    <source>
        <dbReference type="EMBL" id="CDU22924.1"/>
    </source>
</evidence>
<name>A0A0F7S5L5_9BASI</name>
<sequence length="239" mass="27180">MKIIPYSSLTLLLVVVLGVAFAMPPLTGALPPLPPNPPVVNLQPPTSPPPPPPPFEVEQPDLPALESTFSRYYTTYQNAQLQRARSNLLHFHPLDLTKKRLKMQFHYLRLTLSDISISKRAKILSKINHLRLSGYRFAHEIDPGLHVRLGTPWVFDRFGPYPAKRLFKLKHWDLKKGEGERVVRQELENASLAMDGQSYLESDPRAGEVRLVYTDDVELLHSGMEYLQAKLGEMGRVRV</sequence>